<evidence type="ECO:0000313" key="2">
    <source>
        <dbReference type="EMBL" id="AYE93388.1"/>
    </source>
</evidence>
<dbReference type="PANTHER" id="PTHR33642:SF4">
    <property type="entry name" value="COX1_OXI3 INTRON 1 PROTEIN-RELATED"/>
    <property type="match status" value="1"/>
</dbReference>
<geneLocation type="mitochondrion" evidence="2"/>
<organism evidence="2">
    <name type="scientific">Termitomyces sp</name>
    <dbReference type="NCBI Taxonomy" id="1916073"/>
    <lineage>
        <taxon>Eukaryota</taxon>
        <taxon>Fungi</taxon>
        <taxon>Dikarya</taxon>
        <taxon>Basidiomycota</taxon>
        <taxon>Agaricomycotina</taxon>
        <taxon>Agaricomycetes</taxon>
        <taxon>Agaricomycetidae</taxon>
        <taxon>Agaricales</taxon>
        <taxon>Tricholomatineae</taxon>
        <taxon>Lyophyllaceae</taxon>
        <taxon>Termitomyces</taxon>
    </lineage>
</organism>
<dbReference type="PANTHER" id="PTHR33642">
    <property type="entry name" value="COX1/OXI3 INTRON 1 PROTEIN-RELATED"/>
    <property type="match status" value="1"/>
</dbReference>
<dbReference type="InterPro" id="IPR024937">
    <property type="entry name" value="Domain_X"/>
</dbReference>
<dbReference type="SMART" id="SM00507">
    <property type="entry name" value="HNHc"/>
    <property type="match status" value="1"/>
</dbReference>
<proteinExistence type="predicted"/>
<dbReference type="Pfam" id="PF00078">
    <property type="entry name" value="RVT_1"/>
    <property type="match status" value="1"/>
</dbReference>
<dbReference type="InterPro" id="IPR003615">
    <property type="entry name" value="HNH_nuc"/>
</dbReference>
<dbReference type="Pfam" id="PF01348">
    <property type="entry name" value="Intron_maturas2"/>
    <property type="match status" value="1"/>
</dbReference>
<reference evidence="2" key="1">
    <citation type="submission" date="2018-08" db="EMBL/GenBank/DDBJ databases">
        <title>Comparative mitochondrial genomics of the basidiomycete Termitomyces.</title>
        <authorList>
            <person name="Nieuwenhuis M."/>
        </authorList>
    </citation>
    <scope>NUCLEOTIDE SEQUENCE</scope>
    <source>
        <strain evidence="2">T159</strain>
    </source>
</reference>
<dbReference type="GO" id="GO:0005739">
    <property type="term" value="C:mitochondrion"/>
    <property type="evidence" value="ECO:0007669"/>
    <property type="project" value="TreeGrafter"/>
</dbReference>
<sequence>MWIFTDYTAVSLRYVSTTSLTRDAVQIPTSFALLISIGNVANFRKSISSPDVEMTRGPEHANKAQDWSSYMTLDLEQDKPSMDLPFYVNGASENPTGCSTNAYMIGSGKTDQNLPEATPITLRPLVNINIDPKESIPCKESTTRFPKGSNSYGDGVPIVGYGHRTQPLSKVGQRNYSTGAAAVADGTVNLSKLIQLENGKFTGLYKTLATSEILIQAYHKIKSKPGNRTPGNDNETLDGFSLDIVGAMVQSLKDETFQFKPVRREFIHNKNGKMRPLGVPSPIDKIVQQAMKDLLEAIYEPIFCNTSHGFRPSRGCHSALKQASTWNGFTWCLEGDIKGFFDNVDHKTLENLLCRRIQDQQFIDLFWKLVKAGYVEKGVTFDSPLGVPQGEIVSPILSNIYLHELDIWMEDWIKHNSIDSSKKISKVNPLIVKYSNKLSELAVKYRLDKTPETLREIRALRTERKKIPSRIRTGVRVKYVRYADDWIVGIIGPEALAVSLKEKIASFLYQELKITLSPEKTKISHFGEDTIKFLGTYLSIPKVKKKKKIVTRLTTKGKILDRANQVRVNFKIPTQEIIEKLANEGFLRDYKKGGKLIPNAITKWIFLDHRSIILKYNAIANDLLNYYSFVDNLFEFHTIINFILRHSCAKTLARKLNLNGRKAVFEKFGPGLTSPAAGILKPMNFTMLESYKKTRNFQTSTNWSDPFEVLNWRLSTHSSLYEPCWICGSELNIEMHHVKHLRKGIDPKQKGFTNLLASLNRKQIPVCQPCASHFALLRRTSPKDLPLTT</sequence>
<dbReference type="EMBL" id="MH725799">
    <property type="protein sequence ID" value="AYE93388.1"/>
    <property type="molecule type" value="Genomic_DNA"/>
</dbReference>
<protein>
    <recommendedName>
        <fullName evidence="1">Reverse transcriptase domain-containing protein</fullName>
    </recommendedName>
</protein>
<keyword evidence="2" id="KW-0496">Mitochondrion</keyword>
<dbReference type="AlphaFoldDB" id="A0A386TZ53"/>
<evidence type="ECO:0000259" key="1">
    <source>
        <dbReference type="PROSITE" id="PS50878"/>
    </source>
</evidence>
<accession>A0A386TZ53</accession>
<dbReference type="CDD" id="cd01651">
    <property type="entry name" value="RT_G2_intron"/>
    <property type="match status" value="1"/>
</dbReference>
<dbReference type="GO" id="GO:0006315">
    <property type="term" value="P:homing of group II introns"/>
    <property type="evidence" value="ECO:0007669"/>
    <property type="project" value="TreeGrafter"/>
</dbReference>
<dbReference type="GO" id="GO:0003964">
    <property type="term" value="F:RNA-directed DNA polymerase activity"/>
    <property type="evidence" value="ECO:0007669"/>
    <property type="project" value="TreeGrafter"/>
</dbReference>
<gene>
    <name evidence="2" type="ORF">C0993_000004</name>
</gene>
<feature type="domain" description="Reverse transcriptase" evidence="1">
    <location>
        <begin position="248"/>
        <end position="538"/>
    </location>
</feature>
<dbReference type="GO" id="GO:0090615">
    <property type="term" value="P:mitochondrial mRNA processing"/>
    <property type="evidence" value="ECO:0007669"/>
    <property type="project" value="TreeGrafter"/>
</dbReference>
<dbReference type="PROSITE" id="PS50878">
    <property type="entry name" value="RT_POL"/>
    <property type="match status" value="1"/>
</dbReference>
<dbReference type="InterPro" id="IPR043502">
    <property type="entry name" value="DNA/RNA_pol_sf"/>
</dbReference>
<dbReference type="InterPro" id="IPR000477">
    <property type="entry name" value="RT_dom"/>
</dbReference>
<name>A0A386TZ53_9AGAR</name>
<dbReference type="SUPFAM" id="SSF56672">
    <property type="entry name" value="DNA/RNA polymerases"/>
    <property type="match status" value="1"/>
</dbReference>